<dbReference type="InterPro" id="IPR037266">
    <property type="entry name" value="PSII_PsbL_sf"/>
</dbReference>
<dbReference type="AlphaFoldDB" id="A0A1Q9CE10"/>
<evidence type="ECO:0000256" key="5">
    <source>
        <dbReference type="SAM" id="MobiDB-lite"/>
    </source>
</evidence>
<dbReference type="EMBL" id="LSRX01001308">
    <property type="protein sequence ID" value="OLP81152.1"/>
    <property type="molecule type" value="Genomic_DNA"/>
</dbReference>
<keyword evidence="8" id="KW-1185">Reference proteome</keyword>
<organism evidence="7 8">
    <name type="scientific">Symbiodinium microadriaticum</name>
    <name type="common">Dinoflagellate</name>
    <name type="synonym">Zooxanthella microadriatica</name>
    <dbReference type="NCBI Taxonomy" id="2951"/>
    <lineage>
        <taxon>Eukaryota</taxon>
        <taxon>Sar</taxon>
        <taxon>Alveolata</taxon>
        <taxon>Dinophyceae</taxon>
        <taxon>Suessiales</taxon>
        <taxon>Symbiodiniaceae</taxon>
        <taxon>Symbiodinium</taxon>
    </lineage>
</organism>
<dbReference type="OrthoDB" id="411289at2759"/>
<proteinExistence type="predicted"/>
<evidence type="ECO:0000256" key="3">
    <source>
        <dbReference type="ARBA" id="ARBA00022989"/>
    </source>
</evidence>
<evidence type="ECO:0000256" key="1">
    <source>
        <dbReference type="ARBA" id="ARBA00004167"/>
    </source>
</evidence>
<gene>
    <name evidence="7" type="ORF">AK812_SmicGene38352</name>
</gene>
<comment type="caution">
    <text evidence="7">The sequence shown here is derived from an EMBL/GenBank/DDBJ whole genome shotgun (WGS) entry which is preliminary data.</text>
</comment>
<dbReference type="GO" id="GO:0005737">
    <property type="term" value="C:cytoplasm"/>
    <property type="evidence" value="ECO:0007669"/>
    <property type="project" value="UniProtKB-ARBA"/>
</dbReference>
<dbReference type="GO" id="GO:0009539">
    <property type="term" value="C:photosystem II reaction center"/>
    <property type="evidence" value="ECO:0007669"/>
    <property type="project" value="InterPro"/>
</dbReference>
<evidence type="ECO:0008006" key="9">
    <source>
        <dbReference type="Google" id="ProtNLM"/>
    </source>
</evidence>
<name>A0A1Q9CE10_SYMMI</name>
<comment type="subcellular location">
    <subcellularLocation>
        <location evidence="1">Membrane</location>
        <topology evidence="1">Single-pass membrane protein</topology>
    </subcellularLocation>
</comment>
<evidence type="ECO:0000313" key="7">
    <source>
        <dbReference type="EMBL" id="OLP81152.1"/>
    </source>
</evidence>
<dbReference type="Proteomes" id="UP000186817">
    <property type="component" value="Unassembled WGS sequence"/>
</dbReference>
<evidence type="ECO:0000313" key="8">
    <source>
        <dbReference type="Proteomes" id="UP000186817"/>
    </source>
</evidence>
<keyword evidence="3 6" id="KW-1133">Transmembrane helix</keyword>
<keyword evidence="2 6" id="KW-0812">Transmembrane</keyword>
<feature type="region of interest" description="Disordered" evidence="5">
    <location>
        <begin position="510"/>
        <end position="568"/>
    </location>
</feature>
<dbReference type="GO" id="GO:0015979">
    <property type="term" value="P:photosynthesis"/>
    <property type="evidence" value="ECO:0007669"/>
    <property type="project" value="InterPro"/>
</dbReference>
<feature type="transmembrane region" description="Helical" evidence="6">
    <location>
        <begin position="119"/>
        <end position="136"/>
    </location>
</feature>
<feature type="compositionally biased region" description="Basic and acidic residues" evidence="5">
    <location>
        <begin position="600"/>
        <end position="615"/>
    </location>
</feature>
<dbReference type="SUPFAM" id="SSF161017">
    <property type="entry name" value="Photosystem II reaction center protein L, PsbL"/>
    <property type="match status" value="1"/>
</dbReference>
<feature type="region of interest" description="Disordered" evidence="5">
    <location>
        <begin position="582"/>
        <end position="615"/>
    </location>
</feature>
<evidence type="ECO:0000256" key="2">
    <source>
        <dbReference type="ARBA" id="ARBA00022692"/>
    </source>
</evidence>
<keyword evidence="4 6" id="KW-0472">Membrane</keyword>
<feature type="compositionally biased region" description="Low complexity" evidence="5">
    <location>
        <begin position="588"/>
        <end position="599"/>
    </location>
</feature>
<dbReference type="Pfam" id="PF02419">
    <property type="entry name" value="PsbL"/>
    <property type="match status" value="1"/>
</dbReference>
<dbReference type="InterPro" id="IPR003372">
    <property type="entry name" value="PSII_PsbL"/>
</dbReference>
<protein>
    <recommendedName>
        <fullName evidence="9">HTH OST-type domain-containing protein</fullName>
    </recommendedName>
</protein>
<evidence type="ECO:0000256" key="6">
    <source>
        <dbReference type="SAM" id="Phobius"/>
    </source>
</evidence>
<evidence type="ECO:0000256" key="4">
    <source>
        <dbReference type="ARBA" id="ARBA00023136"/>
    </source>
</evidence>
<sequence length="615" mass="67502">MKNSTAARAEQPRLEETVQAAQICSSMKLKPNQRLGSFSGRSIASSGSGCRSLRSARKLDPLLACRWSLHARGGQNTTVAEVISHPPAAQKLSNTRSCSTKPKEMDPALADTMAMRRPVLFVLAVAACVWLFSASAPEAEEVFVVQSPALRGQAGAFAGSSIELAAVESPVVLKALPEPRPNDAMLPVELNRTSLYWGLLLICILSAPTASGVCPRPGALLQLLLQLKCDGESFTLLSAKPSKFSVFFTEAPAGFTLFVDDSDVFEEQDGEPQLREMLETGGWAWTSVPEHQAFEIAAWLCCSARQPSSFGRMLAFVKRAHNVLKLLGKNKGRLVPYCESEDWIRRSNVLLRAPTGVDIGERYVADEKVLCDCLHHLLVDQQGWLGMADIKRLFRSRFGAEISETAFGCASMTELLSQPFIRARFYFQPDWERGCGYLSFSKKMPRRQQCNIRTLQDRMTVLRHSEAAVGSVLKSCSHAASAATYDTAPEEEHEMLSWQGLRALSPMYIPASHLQTPPPRALNLGGCGDPDQGDLLTPVKRMPGRNLQQETNDDAEQDAAGAPQISPLPPWCSVKRTFINCDGVRGESSPTSRSHSAPSRTDDSSRQEKHWTKID</sequence>
<reference evidence="7 8" key="1">
    <citation type="submission" date="2016-02" db="EMBL/GenBank/DDBJ databases">
        <title>Genome analysis of coral dinoflagellate symbionts highlights evolutionary adaptations to a symbiotic lifestyle.</title>
        <authorList>
            <person name="Aranda M."/>
            <person name="Li Y."/>
            <person name="Liew Y.J."/>
            <person name="Baumgarten S."/>
            <person name="Simakov O."/>
            <person name="Wilson M."/>
            <person name="Piel J."/>
            <person name="Ashoor H."/>
            <person name="Bougouffa S."/>
            <person name="Bajic V.B."/>
            <person name="Ryu T."/>
            <person name="Ravasi T."/>
            <person name="Bayer T."/>
            <person name="Micklem G."/>
            <person name="Kim H."/>
            <person name="Bhak J."/>
            <person name="Lajeunesse T.C."/>
            <person name="Voolstra C.R."/>
        </authorList>
    </citation>
    <scope>NUCLEOTIDE SEQUENCE [LARGE SCALE GENOMIC DNA]</scope>
    <source>
        <strain evidence="7 8">CCMP2467</strain>
    </source>
</reference>
<accession>A0A1Q9CE10</accession>